<evidence type="ECO:0000256" key="1">
    <source>
        <dbReference type="ARBA" id="ARBA00001946"/>
    </source>
</evidence>
<sequence length="159" mass="18028">HGGKAIMWKAGHSLIKAKMKEEGALLAGEMSGHLFFSERYFGYDDAIYAGARLLEILSHTEKGVKDLLSDIPKMVNTPEIRIDCPDEIKFKVVAELVEEFKKDYKVIDVDGARVLFDGGWGLVRASNTQPVLVLRFEASDEKRLKEIRKIFMDKVEKKL</sequence>
<proteinExistence type="predicted"/>
<dbReference type="InterPro" id="IPR016055">
    <property type="entry name" value="A-D-PHexomutase_a/b/a-I/II/III"/>
</dbReference>
<evidence type="ECO:0000313" key="8">
    <source>
        <dbReference type="EMBL" id="GAG40109.1"/>
    </source>
</evidence>
<dbReference type="PANTHER" id="PTHR43771">
    <property type="entry name" value="PHOSPHOMANNOMUTASE"/>
    <property type="match status" value="1"/>
</dbReference>
<evidence type="ECO:0000256" key="5">
    <source>
        <dbReference type="ARBA" id="ARBA00023235"/>
    </source>
</evidence>
<evidence type="ECO:0000256" key="4">
    <source>
        <dbReference type="ARBA" id="ARBA00022842"/>
    </source>
</evidence>
<dbReference type="Gene3D" id="3.30.310.50">
    <property type="entry name" value="Alpha-D-phosphohexomutase, C-terminal domain"/>
    <property type="match status" value="1"/>
</dbReference>
<dbReference type="GO" id="GO:0046872">
    <property type="term" value="F:metal ion binding"/>
    <property type="evidence" value="ECO:0007669"/>
    <property type="project" value="UniProtKB-KW"/>
</dbReference>
<dbReference type="InterPro" id="IPR036900">
    <property type="entry name" value="A-D-PHexomutase_C_sf"/>
</dbReference>
<evidence type="ECO:0000259" key="7">
    <source>
        <dbReference type="Pfam" id="PF02880"/>
    </source>
</evidence>
<evidence type="ECO:0000256" key="2">
    <source>
        <dbReference type="ARBA" id="ARBA00022553"/>
    </source>
</evidence>
<dbReference type="Pfam" id="PF02880">
    <property type="entry name" value="PGM_PMM_III"/>
    <property type="match status" value="1"/>
</dbReference>
<name>X0XA84_9ZZZZ</name>
<dbReference type="Pfam" id="PF00408">
    <property type="entry name" value="PGM_PMM_IV"/>
    <property type="match status" value="1"/>
</dbReference>
<comment type="cofactor">
    <cofactor evidence="1">
        <name>Mg(2+)</name>
        <dbReference type="ChEBI" id="CHEBI:18420"/>
    </cofactor>
</comment>
<accession>X0XA84</accession>
<comment type="caution">
    <text evidence="8">The sequence shown here is derived from an EMBL/GenBank/DDBJ whole genome shotgun (WGS) entry which is preliminary data.</text>
</comment>
<dbReference type="Gene3D" id="3.40.120.10">
    <property type="entry name" value="Alpha-D-Glucose-1,6-Bisphosphate, subunit A, domain 3"/>
    <property type="match status" value="1"/>
</dbReference>
<organism evidence="8">
    <name type="scientific">marine sediment metagenome</name>
    <dbReference type="NCBI Taxonomy" id="412755"/>
    <lineage>
        <taxon>unclassified sequences</taxon>
        <taxon>metagenomes</taxon>
        <taxon>ecological metagenomes</taxon>
    </lineage>
</organism>
<dbReference type="InterPro" id="IPR005843">
    <property type="entry name" value="A-D-PHexomutase_C"/>
</dbReference>
<keyword evidence="2" id="KW-0597">Phosphoprotein</keyword>
<reference evidence="8" key="1">
    <citation type="journal article" date="2014" name="Front. Microbiol.">
        <title>High frequency of phylogenetically diverse reductive dehalogenase-homologous genes in deep subseafloor sedimentary metagenomes.</title>
        <authorList>
            <person name="Kawai M."/>
            <person name="Futagami T."/>
            <person name="Toyoda A."/>
            <person name="Takaki Y."/>
            <person name="Nishi S."/>
            <person name="Hori S."/>
            <person name="Arai W."/>
            <person name="Tsubouchi T."/>
            <person name="Morono Y."/>
            <person name="Uchiyama I."/>
            <person name="Ito T."/>
            <person name="Fujiyama A."/>
            <person name="Inagaki F."/>
            <person name="Takami H."/>
        </authorList>
    </citation>
    <scope>NUCLEOTIDE SEQUENCE</scope>
    <source>
        <strain evidence="8">Expedition CK06-06</strain>
    </source>
</reference>
<keyword evidence="3" id="KW-0479">Metal-binding</keyword>
<evidence type="ECO:0008006" key="9">
    <source>
        <dbReference type="Google" id="ProtNLM"/>
    </source>
</evidence>
<protein>
    <recommendedName>
        <fullName evidence="9">Alpha-D-phosphohexomutase C-terminal domain-containing protein</fullName>
    </recommendedName>
</protein>
<keyword evidence="5" id="KW-0413">Isomerase</keyword>
<dbReference type="SUPFAM" id="SSF55957">
    <property type="entry name" value="Phosphoglucomutase, C-terminal domain"/>
    <property type="match status" value="1"/>
</dbReference>
<keyword evidence="4" id="KW-0460">Magnesium</keyword>
<dbReference type="AlphaFoldDB" id="X0XA84"/>
<dbReference type="PANTHER" id="PTHR43771:SF2">
    <property type="entry name" value="PHOSPHOMANNOMUTASE_PHOSPHOGLUCOMUTASE"/>
    <property type="match status" value="1"/>
</dbReference>
<dbReference type="InterPro" id="IPR005846">
    <property type="entry name" value="A-D-PHexomutase_a/b/a-III"/>
</dbReference>
<gene>
    <name evidence="8" type="ORF">S01H1_65844</name>
</gene>
<evidence type="ECO:0000259" key="6">
    <source>
        <dbReference type="Pfam" id="PF00408"/>
    </source>
</evidence>
<feature type="domain" description="Alpha-D-phosphohexomutase alpha/beta/alpha" evidence="7">
    <location>
        <begin position="1"/>
        <end position="72"/>
    </location>
</feature>
<dbReference type="GO" id="GO:0005975">
    <property type="term" value="P:carbohydrate metabolic process"/>
    <property type="evidence" value="ECO:0007669"/>
    <property type="project" value="InterPro"/>
</dbReference>
<feature type="non-terminal residue" evidence="8">
    <location>
        <position position="1"/>
    </location>
</feature>
<evidence type="ECO:0000256" key="3">
    <source>
        <dbReference type="ARBA" id="ARBA00022723"/>
    </source>
</evidence>
<dbReference type="GO" id="GO:0016868">
    <property type="term" value="F:intramolecular phosphotransferase activity"/>
    <property type="evidence" value="ECO:0007669"/>
    <property type="project" value="InterPro"/>
</dbReference>
<feature type="domain" description="Alpha-D-phosphohexomutase C-terminal" evidence="6">
    <location>
        <begin position="79"/>
        <end position="153"/>
    </location>
</feature>
<dbReference type="SUPFAM" id="SSF53738">
    <property type="entry name" value="Phosphoglucomutase, first 3 domains"/>
    <property type="match status" value="1"/>
</dbReference>
<dbReference type="EMBL" id="BARS01043498">
    <property type="protein sequence ID" value="GAG40109.1"/>
    <property type="molecule type" value="Genomic_DNA"/>
</dbReference>